<evidence type="ECO:0000256" key="2">
    <source>
        <dbReference type="SAM" id="SignalP"/>
    </source>
</evidence>
<protein>
    <recommendedName>
        <fullName evidence="5">Cupredoxin-like domain-containing protein</fullName>
    </recommendedName>
</protein>
<evidence type="ECO:0000313" key="3">
    <source>
        <dbReference type="EMBL" id="MBE1607859.1"/>
    </source>
</evidence>
<comment type="caution">
    <text evidence="3">The sequence shown here is derived from an EMBL/GenBank/DDBJ whole genome shotgun (WGS) entry which is preliminary data.</text>
</comment>
<accession>A0A927MX27</accession>
<feature type="chain" id="PRO_5039634181" description="Cupredoxin-like domain-containing protein" evidence="2">
    <location>
        <begin position="25"/>
        <end position="159"/>
    </location>
</feature>
<gene>
    <name evidence="3" type="ORF">HEB94_004707</name>
</gene>
<evidence type="ECO:0000256" key="1">
    <source>
        <dbReference type="SAM" id="MobiDB-lite"/>
    </source>
</evidence>
<dbReference type="Proteomes" id="UP000638648">
    <property type="component" value="Unassembled WGS sequence"/>
</dbReference>
<evidence type="ECO:0000313" key="4">
    <source>
        <dbReference type="Proteomes" id="UP000638648"/>
    </source>
</evidence>
<dbReference type="Gene3D" id="2.60.40.420">
    <property type="entry name" value="Cupredoxins - blue copper proteins"/>
    <property type="match status" value="1"/>
</dbReference>
<dbReference type="AlphaFoldDB" id="A0A927MX27"/>
<feature type="compositionally biased region" description="Low complexity" evidence="1">
    <location>
        <begin position="41"/>
        <end position="71"/>
    </location>
</feature>
<name>A0A927MX27_9ACTN</name>
<feature type="signal peptide" evidence="2">
    <location>
        <begin position="1"/>
        <end position="24"/>
    </location>
</feature>
<sequence>MPASSRRALSVAVGSILLTAGLLAGCASGDGTGPGTDRADATATGTTGPASPGPADTPTGSPDAEESAASPAATVLSVTIADGKVSPNAERAVVPRGSTVRIQVTSDAADAIHVHGYDKEVEVSAGTPASLEFVADTTGRFEIETHETDKLVYELVVQP</sequence>
<reference evidence="3" key="1">
    <citation type="submission" date="2020-10" db="EMBL/GenBank/DDBJ databases">
        <title>Sequencing the genomes of 1000 actinobacteria strains.</title>
        <authorList>
            <person name="Klenk H.-P."/>
        </authorList>
    </citation>
    <scope>NUCLEOTIDE SEQUENCE</scope>
    <source>
        <strain evidence="3">DSM 45354</strain>
    </source>
</reference>
<keyword evidence="4" id="KW-1185">Reference proteome</keyword>
<organism evidence="3 4">
    <name type="scientific">Actinopolymorpha pittospori</name>
    <dbReference type="NCBI Taxonomy" id="648752"/>
    <lineage>
        <taxon>Bacteria</taxon>
        <taxon>Bacillati</taxon>
        <taxon>Actinomycetota</taxon>
        <taxon>Actinomycetes</taxon>
        <taxon>Propionibacteriales</taxon>
        <taxon>Actinopolymorphaceae</taxon>
        <taxon>Actinopolymorpha</taxon>
    </lineage>
</organism>
<keyword evidence="2" id="KW-0732">Signal</keyword>
<dbReference type="PROSITE" id="PS51257">
    <property type="entry name" value="PROKAR_LIPOPROTEIN"/>
    <property type="match status" value="1"/>
</dbReference>
<dbReference type="RefSeq" id="WP_192751736.1">
    <property type="nucleotide sequence ID" value="NZ_BAABJL010000040.1"/>
</dbReference>
<dbReference type="SUPFAM" id="SSF49503">
    <property type="entry name" value="Cupredoxins"/>
    <property type="match status" value="1"/>
</dbReference>
<proteinExistence type="predicted"/>
<evidence type="ECO:0008006" key="5">
    <source>
        <dbReference type="Google" id="ProtNLM"/>
    </source>
</evidence>
<feature type="region of interest" description="Disordered" evidence="1">
    <location>
        <begin position="30"/>
        <end position="71"/>
    </location>
</feature>
<dbReference type="InterPro" id="IPR008972">
    <property type="entry name" value="Cupredoxin"/>
</dbReference>
<dbReference type="EMBL" id="JADBEM010000001">
    <property type="protein sequence ID" value="MBE1607859.1"/>
    <property type="molecule type" value="Genomic_DNA"/>
</dbReference>